<sequence length="147" mass="16594">MPRSNHPVKEEEAFFVDESSGSGYRCLLQNGGHYTSSTSEYGTLALQPKPTKKHLVLQLSESKGHGHRCCLAMVGTKKHLRTSRLRDQHQKHIQSQNLPLRPRQTKHNNRHHLNLRAKPAVDNNHLATECTFHPKAESFGAELQACS</sequence>
<accession>A0AAV7LIV6</accession>
<comment type="caution">
    <text evidence="1">The sequence shown here is derived from an EMBL/GenBank/DDBJ whole genome shotgun (WGS) entry which is preliminary data.</text>
</comment>
<protein>
    <submittedName>
        <fullName evidence="1">Uncharacterized protein</fullName>
    </submittedName>
</protein>
<gene>
    <name evidence="1" type="ORF">NDU88_004695</name>
</gene>
<keyword evidence="2" id="KW-1185">Reference proteome</keyword>
<dbReference type="Proteomes" id="UP001066276">
    <property type="component" value="Chromosome 11"/>
</dbReference>
<proteinExistence type="predicted"/>
<evidence type="ECO:0000313" key="1">
    <source>
        <dbReference type="EMBL" id="KAJ1091576.1"/>
    </source>
</evidence>
<dbReference type="EMBL" id="JANPWB010000015">
    <property type="protein sequence ID" value="KAJ1091576.1"/>
    <property type="molecule type" value="Genomic_DNA"/>
</dbReference>
<reference evidence="1" key="1">
    <citation type="journal article" date="2022" name="bioRxiv">
        <title>Sequencing and chromosome-scale assembly of the giantPleurodeles waltlgenome.</title>
        <authorList>
            <person name="Brown T."/>
            <person name="Elewa A."/>
            <person name="Iarovenko S."/>
            <person name="Subramanian E."/>
            <person name="Araus A.J."/>
            <person name="Petzold A."/>
            <person name="Susuki M."/>
            <person name="Suzuki K.-i.T."/>
            <person name="Hayashi T."/>
            <person name="Toyoda A."/>
            <person name="Oliveira C."/>
            <person name="Osipova E."/>
            <person name="Leigh N.D."/>
            <person name="Simon A."/>
            <person name="Yun M.H."/>
        </authorList>
    </citation>
    <scope>NUCLEOTIDE SEQUENCE</scope>
    <source>
        <strain evidence="1">20211129_DDA</strain>
        <tissue evidence="1">Liver</tissue>
    </source>
</reference>
<organism evidence="1 2">
    <name type="scientific">Pleurodeles waltl</name>
    <name type="common">Iberian ribbed newt</name>
    <dbReference type="NCBI Taxonomy" id="8319"/>
    <lineage>
        <taxon>Eukaryota</taxon>
        <taxon>Metazoa</taxon>
        <taxon>Chordata</taxon>
        <taxon>Craniata</taxon>
        <taxon>Vertebrata</taxon>
        <taxon>Euteleostomi</taxon>
        <taxon>Amphibia</taxon>
        <taxon>Batrachia</taxon>
        <taxon>Caudata</taxon>
        <taxon>Salamandroidea</taxon>
        <taxon>Salamandridae</taxon>
        <taxon>Pleurodelinae</taxon>
        <taxon>Pleurodeles</taxon>
    </lineage>
</organism>
<name>A0AAV7LIV6_PLEWA</name>
<dbReference type="AlphaFoldDB" id="A0AAV7LIV6"/>
<evidence type="ECO:0000313" key="2">
    <source>
        <dbReference type="Proteomes" id="UP001066276"/>
    </source>
</evidence>